<feature type="non-terminal residue" evidence="3">
    <location>
        <position position="168"/>
    </location>
</feature>
<reference evidence="3" key="1">
    <citation type="submission" date="2013-08" db="EMBL/GenBank/DDBJ databases">
        <authorList>
            <person name="Mendez C."/>
            <person name="Richter M."/>
            <person name="Ferrer M."/>
            <person name="Sanchez J."/>
        </authorList>
    </citation>
    <scope>NUCLEOTIDE SEQUENCE</scope>
</reference>
<dbReference type="InterPro" id="IPR002701">
    <property type="entry name" value="CM_II_prokaryot"/>
</dbReference>
<dbReference type="GO" id="GO:0004106">
    <property type="term" value="F:chorismate mutase activity"/>
    <property type="evidence" value="ECO:0007669"/>
    <property type="project" value="InterPro"/>
</dbReference>
<dbReference type="Pfam" id="PF01817">
    <property type="entry name" value="CM_2"/>
    <property type="match status" value="1"/>
</dbReference>
<accession>T1AQW0</accession>
<evidence type="ECO:0000256" key="1">
    <source>
        <dbReference type="ARBA" id="ARBA00022679"/>
    </source>
</evidence>
<dbReference type="PANTHER" id="PTHR43018">
    <property type="entry name" value="PHOSPHO-2-DEHYDRO-3-DEOXYHEPTONATE ALDOLASE"/>
    <property type="match status" value="1"/>
</dbReference>
<dbReference type="PROSITE" id="PS51168">
    <property type="entry name" value="CHORISMATE_MUT_2"/>
    <property type="match status" value="1"/>
</dbReference>
<comment type="caution">
    <text evidence="3">The sequence shown here is derived from an EMBL/GenBank/DDBJ whole genome shotgun (WGS) entry which is preliminary data.</text>
</comment>
<dbReference type="SUPFAM" id="SSF48600">
    <property type="entry name" value="Chorismate mutase II"/>
    <property type="match status" value="1"/>
</dbReference>
<dbReference type="EMBL" id="AUZX01011077">
    <property type="protein sequence ID" value="EQD44445.1"/>
    <property type="molecule type" value="Genomic_DNA"/>
</dbReference>
<protein>
    <submittedName>
        <fullName evidence="3">Protein containing DAHP synthetase I/KDSA</fullName>
    </submittedName>
</protein>
<dbReference type="Gene3D" id="1.20.59.10">
    <property type="entry name" value="Chorismate mutase"/>
    <property type="match status" value="1"/>
</dbReference>
<dbReference type="Pfam" id="PF00793">
    <property type="entry name" value="DAHP_synth_1"/>
    <property type="match status" value="1"/>
</dbReference>
<dbReference type="InterPro" id="IPR013785">
    <property type="entry name" value="Aldolase_TIM"/>
</dbReference>
<feature type="domain" description="Chorismate mutase" evidence="2">
    <location>
        <begin position="71"/>
        <end position="161"/>
    </location>
</feature>
<dbReference type="InterPro" id="IPR006218">
    <property type="entry name" value="DAHP1/KDSA"/>
</dbReference>
<dbReference type="SMART" id="SM00830">
    <property type="entry name" value="CM_2"/>
    <property type="match status" value="1"/>
</dbReference>
<dbReference type="PANTHER" id="PTHR43018:SF1">
    <property type="entry name" value="PROTEIN AROA(G)"/>
    <property type="match status" value="1"/>
</dbReference>
<dbReference type="InterPro" id="IPR036979">
    <property type="entry name" value="CM_dom_sf"/>
</dbReference>
<gene>
    <name evidence="3" type="ORF">B1A_15101</name>
</gene>
<dbReference type="GO" id="GO:0016740">
    <property type="term" value="F:transferase activity"/>
    <property type="evidence" value="ECO:0007669"/>
    <property type="project" value="UniProtKB-KW"/>
</dbReference>
<sequence length="168" mass="17865">KGLTSLPVIADPSHGSGRRELVGPLAKAALAAGLDGVIVEVHPDPDASVSDAQQSISTADFARLMRELHLAPQTDDLDPLREAVDEIDQALLGLLIRRMALSDRIGQAKNRVGIGVHQPVREQELVEALAARAGGSLPKDAVQSIWGAILVQSRRRQLPDARGAENSQ</sequence>
<keyword evidence="1" id="KW-0808">Transferase</keyword>
<dbReference type="GO" id="GO:0046417">
    <property type="term" value="P:chorismate metabolic process"/>
    <property type="evidence" value="ECO:0007669"/>
    <property type="project" value="InterPro"/>
</dbReference>
<evidence type="ECO:0000313" key="3">
    <source>
        <dbReference type="EMBL" id="EQD44445.1"/>
    </source>
</evidence>
<organism evidence="3">
    <name type="scientific">mine drainage metagenome</name>
    <dbReference type="NCBI Taxonomy" id="410659"/>
    <lineage>
        <taxon>unclassified sequences</taxon>
        <taxon>metagenomes</taxon>
        <taxon>ecological metagenomes</taxon>
    </lineage>
</organism>
<dbReference type="SUPFAM" id="SSF51569">
    <property type="entry name" value="Aldolase"/>
    <property type="match status" value="1"/>
</dbReference>
<dbReference type="InterPro" id="IPR036263">
    <property type="entry name" value="Chorismate_II_sf"/>
</dbReference>
<dbReference type="InterPro" id="IPR052899">
    <property type="entry name" value="Class-I_DAHP_synthase"/>
</dbReference>
<evidence type="ECO:0000259" key="2">
    <source>
        <dbReference type="PROSITE" id="PS51168"/>
    </source>
</evidence>
<dbReference type="Gene3D" id="3.20.20.70">
    <property type="entry name" value="Aldolase class I"/>
    <property type="match status" value="1"/>
</dbReference>
<feature type="non-terminal residue" evidence="3">
    <location>
        <position position="1"/>
    </location>
</feature>
<dbReference type="AlphaFoldDB" id="T1AQW0"/>
<reference evidence="3" key="2">
    <citation type="journal article" date="2014" name="ISME J.">
        <title>Microbial stratification in low pH oxic and suboxic macroscopic growths along an acid mine drainage.</title>
        <authorList>
            <person name="Mendez-Garcia C."/>
            <person name="Mesa V."/>
            <person name="Sprenger R.R."/>
            <person name="Richter M."/>
            <person name="Diez M.S."/>
            <person name="Solano J."/>
            <person name="Bargiela R."/>
            <person name="Golyshina O.V."/>
            <person name="Manteca A."/>
            <person name="Ramos J.L."/>
            <person name="Gallego J.R."/>
            <person name="Llorente I."/>
            <person name="Martins Dos Santos V.A."/>
            <person name="Jensen O.N."/>
            <person name="Pelaez A.I."/>
            <person name="Sanchez J."/>
            <person name="Ferrer M."/>
        </authorList>
    </citation>
    <scope>NUCLEOTIDE SEQUENCE</scope>
</reference>
<name>T1AQW0_9ZZZZ</name>
<proteinExistence type="predicted"/>